<evidence type="ECO:0000313" key="1">
    <source>
        <dbReference type="EMBL" id="MPC65923.1"/>
    </source>
</evidence>
<accession>A0A5B7H732</accession>
<reference evidence="1 2" key="1">
    <citation type="submission" date="2019-05" db="EMBL/GenBank/DDBJ databases">
        <title>Another draft genome of Portunus trituberculatus and its Hox gene families provides insights of decapod evolution.</title>
        <authorList>
            <person name="Jeong J.-H."/>
            <person name="Song I."/>
            <person name="Kim S."/>
            <person name="Choi T."/>
            <person name="Kim D."/>
            <person name="Ryu S."/>
            <person name="Kim W."/>
        </authorList>
    </citation>
    <scope>NUCLEOTIDE SEQUENCE [LARGE SCALE GENOMIC DNA]</scope>
    <source>
        <tissue evidence="1">Muscle</tissue>
    </source>
</reference>
<gene>
    <name evidence="1" type="ORF">E2C01_060061</name>
</gene>
<organism evidence="1 2">
    <name type="scientific">Portunus trituberculatus</name>
    <name type="common">Swimming crab</name>
    <name type="synonym">Neptunus trituberculatus</name>
    <dbReference type="NCBI Taxonomy" id="210409"/>
    <lineage>
        <taxon>Eukaryota</taxon>
        <taxon>Metazoa</taxon>
        <taxon>Ecdysozoa</taxon>
        <taxon>Arthropoda</taxon>
        <taxon>Crustacea</taxon>
        <taxon>Multicrustacea</taxon>
        <taxon>Malacostraca</taxon>
        <taxon>Eumalacostraca</taxon>
        <taxon>Eucarida</taxon>
        <taxon>Decapoda</taxon>
        <taxon>Pleocyemata</taxon>
        <taxon>Brachyura</taxon>
        <taxon>Eubrachyura</taxon>
        <taxon>Portunoidea</taxon>
        <taxon>Portunidae</taxon>
        <taxon>Portuninae</taxon>
        <taxon>Portunus</taxon>
    </lineage>
</organism>
<evidence type="ECO:0000313" key="2">
    <source>
        <dbReference type="Proteomes" id="UP000324222"/>
    </source>
</evidence>
<dbReference type="EMBL" id="VSRR010024015">
    <property type="protein sequence ID" value="MPC65923.1"/>
    <property type="molecule type" value="Genomic_DNA"/>
</dbReference>
<comment type="caution">
    <text evidence="1">The sequence shown here is derived from an EMBL/GenBank/DDBJ whole genome shotgun (WGS) entry which is preliminary data.</text>
</comment>
<proteinExistence type="predicted"/>
<keyword evidence="2" id="KW-1185">Reference proteome</keyword>
<dbReference type="Proteomes" id="UP000324222">
    <property type="component" value="Unassembled WGS sequence"/>
</dbReference>
<name>A0A5B7H732_PORTR</name>
<sequence length="11" mass="1106">MLQCAAPSQAS</sequence>
<protein>
    <submittedName>
        <fullName evidence="1">Uncharacterized protein</fullName>
    </submittedName>
</protein>